<evidence type="ECO:0008006" key="4">
    <source>
        <dbReference type="Google" id="ProtNLM"/>
    </source>
</evidence>
<comment type="caution">
    <text evidence="2">The sequence shown here is derived from an EMBL/GenBank/DDBJ whole genome shotgun (WGS) entry which is preliminary data.</text>
</comment>
<dbReference type="InterPro" id="IPR042789">
    <property type="entry name" value="FRRS1L"/>
</dbReference>
<proteinExistence type="predicted"/>
<organism evidence="2 3">
    <name type="scientific">Hypsibius exemplaris</name>
    <name type="common">Freshwater tardigrade</name>
    <dbReference type="NCBI Taxonomy" id="2072580"/>
    <lineage>
        <taxon>Eukaryota</taxon>
        <taxon>Metazoa</taxon>
        <taxon>Ecdysozoa</taxon>
        <taxon>Tardigrada</taxon>
        <taxon>Eutardigrada</taxon>
        <taxon>Parachela</taxon>
        <taxon>Hypsibioidea</taxon>
        <taxon>Hypsibiidae</taxon>
        <taxon>Hypsibius</taxon>
    </lineage>
</organism>
<reference evidence="3" key="1">
    <citation type="submission" date="2017-01" db="EMBL/GenBank/DDBJ databases">
        <title>Comparative genomics of anhydrobiosis in the tardigrade Hypsibius dujardini.</title>
        <authorList>
            <person name="Yoshida Y."/>
            <person name="Koutsovoulos G."/>
            <person name="Laetsch D."/>
            <person name="Stevens L."/>
            <person name="Kumar S."/>
            <person name="Horikawa D."/>
            <person name="Ishino K."/>
            <person name="Komine S."/>
            <person name="Tomita M."/>
            <person name="Blaxter M."/>
            <person name="Arakawa K."/>
        </authorList>
    </citation>
    <scope>NUCLEOTIDE SEQUENCE [LARGE SCALE GENOMIC DNA]</scope>
    <source>
        <strain evidence="3">Z151</strain>
    </source>
</reference>
<feature type="region of interest" description="Disordered" evidence="1">
    <location>
        <begin position="450"/>
        <end position="486"/>
    </location>
</feature>
<dbReference type="EMBL" id="MTYJ01000279">
    <property type="protein sequence ID" value="OWA52659.1"/>
    <property type="molecule type" value="Genomic_DNA"/>
</dbReference>
<gene>
    <name evidence="2" type="ORF">BV898_17106</name>
</gene>
<dbReference type="Proteomes" id="UP000192578">
    <property type="component" value="Unassembled WGS sequence"/>
</dbReference>
<dbReference type="AlphaFoldDB" id="A0A9X6NN20"/>
<dbReference type="GO" id="GO:1900449">
    <property type="term" value="P:regulation of glutamate receptor signaling pathway"/>
    <property type="evidence" value="ECO:0007669"/>
    <property type="project" value="InterPro"/>
</dbReference>
<protein>
    <recommendedName>
        <fullName evidence="4">DOMON domain-containing protein</fullName>
    </recommendedName>
</protein>
<dbReference type="PANTHER" id="PTHR46902:SF1">
    <property type="entry name" value="DOMON DOMAIN-CONTAINING PROTEIN FRRS1L"/>
    <property type="match status" value="1"/>
</dbReference>
<evidence type="ECO:0000313" key="3">
    <source>
        <dbReference type="Proteomes" id="UP000192578"/>
    </source>
</evidence>
<dbReference type="GO" id="GO:0099072">
    <property type="term" value="P:regulation of postsynaptic membrane neurotransmitter receptor levels"/>
    <property type="evidence" value="ECO:0007669"/>
    <property type="project" value="TreeGrafter"/>
</dbReference>
<evidence type="ECO:0000256" key="1">
    <source>
        <dbReference type="SAM" id="MobiDB-lite"/>
    </source>
</evidence>
<name>A0A9X6NN20_HYPEX</name>
<keyword evidence="3" id="KW-1185">Reference proteome</keyword>
<dbReference type="PANTHER" id="PTHR46902">
    <property type="entry name" value="DOMON DOMAIN-CONTAINING PROTEIN FRRS1L"/>
    <property type="match status" value="1"/>
</dbReference>
<feature type="compositionally biased region" description="Low complexity" evidence="1">
    <location>
        <begin position="456"/>
        <end position="477"/>
    </location>
</feature>
<evidence type="ECO:0000313" key="2">
    <source>
        <dbReference type="EMBL" id="OWA52659.1"/>
    </source>
</evidence>
<sequence length="531" mass="57463">MDLEQPLVLTMGQPQTSFPNLQGLQTIAPGCLAEPAGCLDNGNCNTVASYRLDPNRPGEMVFELWRVMAPAGDQYVAMGLNPTSPSMPGTGVTACVYAQSSVDVLSSYNPFYFSMPIDNPKEGITVMQTGADGSHLYCQFSLQSKKSFRGNFSDSPVEIDLNNPLYFFVAYGQAMPSGGLTKHSVMPSTSTGQVSLAAFPNATTNGTELNSTMTAFDIAPVAQNLTNHRAIPSEGLTRQATPPTAITDCNVLKGCLAEPPGCLNRGNCNSVVSYRVNPASPGELMFELWRVMASSGDQPPVNDDLYTLHAGAYDIDLNESDTSNPSPKTLLSSSSLSEVQLASNTTATPDLSFVSMAVNSMSIFLPVFNPAITSFTGALLPSNISEAVNASAFFEFTMEGEFVPILEERNRRNRNERIWNRRNRNEQNWNMEPERTIMEQMEPERTIMEQTEPETNDNGTDGTETNKIGTNGTGTNETGKHENGTNGTDLFASFDLDPMTVVLDDADSYLGKITAGCGWEKGCMGHPDRCP</sequence>
<accession>A0A9X6NN20</accession>